<sequence>MNNNAPIGFMDSGVGGLTVVREALKQLPNETLYYLGDSARCPYGPRPAEQVLEYTWEMTRFLMRHQVKMLVIACNTATAVALPEIKRSLPIPVLGVISPGTRAALKSTRNNQVGVIGTEITVTSGAYSTALQQKSPQTTVLEQACPKFVPIVESKQYESPIARKIVRDTLKPLKDTAIDTLVLGCTHYPLLRPLIQEEMGSGVTLIDSGAEAISEVSMLLDYYELSAKPAEQLPDHRFFTTGSKNIFETITKDWLGLDKLNVTKIDL</sequence>
<evidence type="ECO:0000313" key="9">
    <source>
        <dbReference type="EMBL" id="RSU12860.1"/>
    </source>
</evidence>
<dbReference type="EMBL" id="NGKC01000004">
    <property type="protein sequence ID" value="RSU12860.1"/>
    <property type="molecule type" value="Genomic_DNA"/>
</dbReference>
<accession>A0A430AXR4</accession>
<dbReference type="RefSeq" id="WP_126812943.1">
    <property type="nucleotide sequence ID" value="NZ_NGKC01000004.1"/>
</dbReference>
<dbReference type="GO" id="GO:0008881">
    <property type="term" value="F:glutamate racemase activity"/>
    <property type="evidence" value="ECO:0007669"/>
    <property type="project" value="UniProtKB-UniRule"/>
</dbReference>
<dbReference type="GO" id="GO:0071555">
    <property type="term" value="P:cell wall organization"/>
    <property type="evidence" value="ECO:0007669"/>
    <property type="project" value="UniProtKB-KW"/>
</dbReference>
<keyword evidence="3 8" id="KW-0133">Cell shape</keyword>
<evidence type="ECO:0000256" key="5">
    <source>
        <dbReference type="ARBA" id="ARBA00023235"/>
    </source>
</evidence>
<proteinExistence type="inferred from homology"/>
<keyword evidence="6 8" id="KW-0961">Cell wall biogenesis/degradation</keyword>
<dbReference type="Proteomes" id="UP000286773">
    <property type="component" value="Unassembled WGS sequence"/>
</dbReference>
<dbReference type="InterPro" id="IPR018187">
    <property type="entry name" value="Asp/Glu_racemase_AS_1"/>
</dbReference>
<feature type="active site" description="Proton donor/acceptor" evidence="8">
    <location>
        <position position="74"/>
    </location>
</feature>
<feature type="binding site" evidence="8">
    <location>
        <begin position="186"/>
        <end position="187"/>
    </location>
    <ligand>
        <name>substrate</name>
    </ligand>
</feature>
<organism evidence="9 10">
    <name type="scientific">Vagococcus acidifermentans</name>
    <dbReference type="NCBI Taxonomy" id="564710"/>
    <lineage>
        <taxon>Bacteria</taxon>
        <taxon>Bacillati</taxon>
        <taxon>Bacillota</taxon>
        <taxon>Bacilli</taxon>
        <taxon>Lactobacillales</taxon>
        <taxon>Enterococcaceae</taxon>
        <taxon>Vagococcus</taxon>
    </lineage>
</organism>
<dbReference type="FunFam" id="3.40.50.1860:FF:000002">
    <property type="entry name" value="Glutamate racemase"/>
    <property type="match status" value="1"/>
</dbReference>
<dbReference type="AlphaFoldDB" id="A0A430AXR4"/>
<evidence type="ECO:0000256" key="3">
    <source>
        <dbReference type="ARBA" id="ARBA00022960"/>
    </source>
</evidence>
<comment type="catalytic activity">
    <reaction evidence="1 8">
        <text>L-glutamate = D-glutamate</text>
        <dbReference type="Rhea" id="RHEA:12813"/>
        <dbReference type="ChEBI" id="CHEBI:29985"/>
        <dbReference type="ChEBI" id="CHEBI:29986"/>
        <dbReference type="EC" id="5.1.1.3"/>
    </reaction>
</comment>
<evidence type="ECO:0000256" key="1">
    <source>
        <dbReference type="ARBA" id="ARBA00001602"/>
    </source>
</evidence>
<dbReference type="NCBIfam" id="TIGR00067">
    <property type="entry name" value="glut_race"/>
    <property type="match status" value="1"/>
</dbReference>
<evidence type="ECO:0000256" key="6">
    <source>
        <dbReference type="ARBA" id="ARBA00023316"/>
    </source>
</evidence>
<evidence type="ECO:0000256" key="8">
    <source>
        <dbReference type="HAMAP-Rule" id="MF_00258"/>
    </source>
</evidence>
<dbReference type="Gene3D" id="3.40.50.1860">
    <property type="match status" value="2"/>
</dbReference>
<evidence type="ECO:0000256" key="7">
    <source>
        <dbReference type="ARBA" id="ARBA00070053"/>
    </source>
</evidence>
<comment type="function">
    <text evidence="8">Provides the (R)-glutamate required for cell wall biosynthesis.</text>
</comment>
<gene>
    <name evidence="8" type="primary">murI</name>
    <name evidence="9" type="ORF">CBF27_04800</name>
</gene>
<reference evidence="9 10" key="1">
    <citation type="submission" date="2017-05" db="EMBL/GenBank/DDBJ databases">
        <title>Vagococcus spp. assemblies.</title>
        <authorList>
            <person name="Gulvik C.A."/>
        </authorList>
    </citation>
    <scope>NUCLEOTIDE SEQUENCE [LARGE SCALE GENOMIC DNA]</scope>
    <source>
        <strain evidence="9 10">LMG 24798</strain>
    </source>
</reference>
<protein>
    <recommendedName>
        <fullName evidence="7 8">Glutamate racemase</fullName>
        <ecNumber evidence="2 8">5.1.1.3</ecNumber>
    </recommendedName>
</protein>
<dbReference type="PROSITE" id="PS00924">
    <property type="entry name" value="ASP_GLU_RACEMASE_2"/>
    <property type="match status" value="1"/>
</dbReference>
<feature type="binding site" evidence="8">
    <location>
        <begin position="43"/>
        <end position="44"/>
    </location>
    <ligand>
        <name>substrate</name>
    </ligand>
</feature>
<dbReference type="GO" id="GO:0042802">
    <property type="term" value="F:identical protein binding"/>
    <property type="evidence" value="ECO:0007669"/>
    <property type="project" value="UniProtKB-ARBA"/>
</dbReference>
<dbReference type="InterPro" id="IPR004391">
    <property type="entry name" value="Glu_race"/>
</dbReference>
<dbReference type="EC" id="5.1.1.3" evidence="2 8"/>
<keyword evidence="5 8" id="KW-0413">Isomerase</keyword>
<feature type="binding site" evidence="8">
    <location>
        <begin position="11"/>
        <end position="12"/>
    </location>
    <ligand>
        <name>substrate</name>
    </ligand>
</feature>
<dbReference type="InterPro" id="IPR033134">
    <property type="entry name" value="Asp/Glu_racemase_AS_2"/>
</dbReference>
<keyword evidence="10" id="KW-1185">Reference proteome</keyword>
<dbReference type="HAMAP" id="MF_00258">
    <property type="entry name" value="Glu_racemase"/>
    <property type="match status" value="1"/>
</dbReference>
<feature type="active site" description="Proton donor/acceptor" evidence="8">
    <location>
        <position position="185"/>
    </location>
</feature>
<dbReference type="OrthoDB" id="9801055at2"/>
<evidence type="ECO:0000256" key="2">
    <source>
        <dbReference type="ARBA" id="ARBA00013090"/>
    </source>
</evidence>
<comment type="pathway">
    <text evidence="8">Cell wall biogenesis; peptidoglycan biosynthesis.</text>
</comment>
<feature type="binding site" evidence="8">
    <location>
        <begin position="75"/>
        <end position="76"/>
    </location>
    <ligand>
        <name>substrate</name>
    </ligand>
</feature>
<dbReference type="GO" id="GO:0008360">
    <property type="term" value="P:regulation of cell shape"/>
    <property type="evidence" value="ECO:0007669"/>
    <property type="project" value="UniProtKB-KW"/>
</dbReference>
<dbReference type="SUPFAM" id="SSF53681">
    <property type="entry name" value="Aspartate/glutamate racemase"/>
    <property type="match status" value="2"/>
</dbReference>
<name>A0A430AXR4_9ENTE</name>
<evidence type="ECO:0000313" key="10">
    <source>
        <dbReference type="Proteomes" id="UP000286773"/>
    </source>
</evidence>
<comment type="similarity">
    <text evidence="8">Belongs to the aspartate/glutamate racemases family.</text>
</comment>
<dbReference type="InterPro" id="IPR001920">
    <property type="entry name" value="Asp/Glu_race"/>
</dbReference>
<dbReference type="UniPathway" id="UPA00219"/>
<dbReference type="Pfam" id="PF01177">
    <property type="entry name" value="Asp_Glu_race"/>
    <property type="match status" value="1"/>
</dbReference>
<dbReference type="GO" id="GO:0009252">
    <property type="term" value="P:peptidoglycan biosynthetic process"/>
    <property type="evidence" value="ECO:0007669"/>
    <property type="project" value="UniProtKB-UniRule"/>
</dbReference>
<evidence type="ECO:0000256" key="4">
    <source>
        <dbReference type="ARBA" id="ARBA00022984"/>
    </source>
</evidence>
<comment type="caution">
    <text evidence="9">The sequence shown here is derived from an EMBL/GenBank/DDBJ whole genome shotgun (WGS) entry which is preliminary data.</text>
</comment>
<keyword evidence="4 8" id="KW-0573">Peptidoglycan synthesis</keyword>
<dbReference type="NCBIfam" id="NF002035">
    <property type="entry name" value="PRK00865.1-3"/>
    <property type="match status" value="1"/>
</dbReference>
<dbReference type="PROSITE" id="PS00923">
    <property type="entry name" value="ASP_GLU_RACEMASE_1"/>
    <property type="match status" value="1"/>
</dbReference>
<dbReference type="PANTHER" id="PTHR21198">
    <property type="entry name" value="GLUTAMATE RACEMASE"/>
    <property type="match status" value="1"/>
</dbReference>
<dbReference type="PANTHER" id="PTHR21198:SF2">
    <property type="entry name" value="GLUTAMATE RACEMASE"/>
    <property type="match status" value="1"/>
</dbReference>
<dbReference type="InterPro" id="IPR015942">
    <property type="entry name" value="Asp/Glu/hydantoin_racemase"/>
</dbReference>